<feature type="transmembrane region" description="Helical" evidence="1">
    <location>
        <begin position="77"/>
        <end position="96"/>
    </location>
</feature>
<keyword evidence="1" id="KW-0812">Transmembrane</keyword>
<feature type="transmembrane region" description="Helical" evidence="1">
    <location>
        <begin position="433"/>
        <end position="452"/>
    </location>
</feature>
<keyword evidence="1" id="KW-1133">Transmembrane helix</keyword>
<protein>
    <recommendedName>
        <fullName evidence="4">SSD domain-containing protein</fullName>
    </recommendedName>
</protein>
<dbReference type="Proteomes" id="UP001530377">
    <property type="component" value="Unassembled WGS sequence"/>
</dbReference>
<reference evidence="2 3" key="1">
    <citation type="submission" date="2024-10" db="EMBL/GenBank/DDBJ databases">
        <title>Updated reference genomes for cyclostephanoid diatoms.</title>
        <authorList>
            <person name="Roberts W.R."/>
            <person name="Alverson A.J."/>
        </authorList>
    </citation>
    <scope>NUCLEOTIDE SEQUENCE [LARGE SCALE GENOMIC DNA]</scope>
    <source>
        <strain evidence="2 3">AJA228-03</strain>
    </source>
</reference>
<keyword evidence="3" id="KW-1185">Reference proteome</keyword>
<organism evidence="2 3">
    <name type="scientific">Cyclostephanos tholiformis</name>
    <dbReference type="NCBI Taxonomy" id="382380"/>
    <lineage>
        <taxon>Eukaryota</taxon>
        <taxon>Sar</taxon>
        <taxon>Stramenopiles</taxon>
        <taxon>Ochrophyta</taxon>
        <taxon>Bacillariophyta</taxon>
        <taxon>Coscinodiscophyceae</taxon>
        <taxon>Thalassiosirophycidae</taxon>
        <taxon>Stephanodiscales</taxon>
        <taxon>Stephanodiscaceae</taxon>
        <taxon>Cyclostephanos</taxon>
    </lineage>
</organism>
<gene>
    <name evidence="2" type="ORF">ACHAXA_001180</name>
</gene>
<dbReference type="AlphaFoldDB" id="A0ABD3RC38"/>
<comment type="caution">
    <text evidence="2">The sequence shown here is derived from an EMBL/GenBank/DDBJ whole genome shotgun (WGS) entry which is preliminary data.</text>
</comment>
<accession>A0ABD3RC38</accession>
<dbReference type="EMBL" id="JALLPB020000318">
    <property type="protein sequence ID" value="KAL3810567.1"/>
    <property type="molecule type" value="Genomic_DNA"/>
</dbReference>
<evidence type="ECO:0000313" key="3">
    <source>
        <dbReference type="Proteomes" id="UP001530377"/>
    </source>
</evidence>
<evidence type="ECO:0000313" key="2">
    <source>
        <dbReference type="EMBL" id="KAL3810567.1"/>
    </source>
</evidence>
<feature type="transmembrane region" description="Helical" evidence="1">
    <location>
        <begin position="404"/>
        <end position="426"/>
    </location>
</feature>
<keyword evidence="1" id="KW-0472">Membrane</keyword>
<evidence type="ECO:0008006" key="4">
    <source>
        <dbReference type="Google" id="ProtNLM"/>
    </source>
</evidence>
<evidence type="ECO:0000256" key="1">
    <source>
        <dbReference type="SAM" id="Phobius"/>
    </source>
</evidence>
<sequence>MKLKTIETQAIDNNLDTSDESFRSFLELAGLGDCVDYYCDGGSYHDDDDDDGESKGGIPSTTAAAARRVRNAKASHLVSILLFVVGSVLYLVLAVWDYRWARSVQGWPEDVLLDYEDDITYNNYRLKLLYYGSVAGVAEAEGGGRSRRTLLGRMRGDWESISPWVNFFHPDFDFPSKPTAAVKVDHSNVEIKYVPSMYKDDNLAFDVDSPPNERKLVELTREVLAYYDEFWIDLPVEIQGAFGVLGYNETTWNNSIEPESSGLFWDDLTPEQRDAALFIRYTAEMWDAEVLALVSPTAGPVPFDATEAVEPGYYDSYSWDEMPPEVQDAFEILGYDEELWDDPLGISLKASTEDNFWADLTPEQQDAASIVGYNQQSWDVPPTESDAYDVLDDDSLIYFTKHNWWVGEYTVVYFSASFCFVLSGFLDFFMEKHILDLLTVLAGVTGCIAAVYLSNNELLSSVFEVISVHFFLFVAIKDLFGEESLAGDAASWMKRIWVLADIEFLLGAIIDVCL</sequence>
<name>A0ABD3RC38_9STRA</name>
<proteinExistence type="predicted"/>